<organism evidence="1 2">
    <name type="scientific">Algoriphagus hitonicola</name>
    <dbReference type="NCBI Taxonomy" id="435880"/>
    <lineage>
        <taxon>Bacteria</taxon>
        <taxon>Pseudomonadati</taxon>
        <taxon>Bacteroidota</taxon>
        <taxon>Cytophagia</taxon>
        <taxon>Cytophagales</taxon>
        <taxon>Cyclobacteriaceae</taxon>
        <taxon>Algoriphagus</taxon>
    </lineage>
</organism>
<gene>
    <name evidence="1" type="ORF">SAMN04487988_10427</name>
</gene>
<dbReference type="AlphaFoldDB" id="A0A1I2RXI9"/>
<sequence length="433" mass="47962">MTKYILNKGILLSLLAWLCIEIPLLAQCAECGSPRTYTSNATSLNDRTNGGLNASRWTGSGNFSAGQIAKFSAEDESYTWTASDFNLGGIILSNGADLTLNRGNNGNEPGFTISDGCIVVGSGSVLRIVYITELSNLRICVEDGGSIIFDQRNINGNVERNDFTFGNVIIDLQGPNAELEFGDADIIIESGGLVIDGWTGDESELCENSDPPIPGSSGNISWTSEIQLLSLCEILNGRVLPIELAYFQSKFQDENRSVLLEWATLTEKDTESFEIERSVDGVERWEKIKEINANGNSEGFQAYNFSDQYLPLSGSNVYYRIRIIARNGVHYISQLTRVPLPSLVQTGKLWHIYPNPSFGGDLRIQPHDSDFSDFEEVRVRIFGKYSQNQILTAQSLEELNTKLSLEIQEYSPGIILLEIQSKRGVEVIKLIRK</sequence>
<name>A0A1I2RXI9_9BACT</name>
<accession>A0A1I2RXI9</accession>
<dbReference type="EMBL" id="FOPC01000004">
    <property type="protein sequence ID" value="SFG45278.1"/>
    <property type="molecule type" value="Genomic_DNA"/>
</dbReference>
<reference evidence="2" key="1">
    <citation type="submission" date="2016-10" db="EMBL/GenBank/DDBJ databases">
        <authorList>
            <person name="Varghese N."/>
            <person name="Submissions S."/>
        </authorList>
    </citation>
    <scope>NUCLEOTIDE SEQUENCE [LARGE SCALE GENOMIC DNA]</scope>
    <source>
        <strain evidence="2">DSM 19315</strain>
    </source>
</reference>
<dbReference type="Proteomes" id="UP000199642">
    <property type="component" value="Unassembled WGS sequence"/>
</dbReference>
<evidence type="ECO:0000313" key="2">
    <source>
        <dbReference type="Proteomes" id="UP000199642"/>
    </source>
</evidence>
<dbReference type="Gene3D" id="2.60.40.10">
    <property type="entry name" value="Immunoglobulins"/>
    <property type="match status" value="1"/>
</dbReference>
<evidence type="ECO:0008006" key="3">
    <source>
        <dbReference type="Google" id="ProtNLM"/>
    </source>
</evidence>
<proteinExistence type="predicted"/>
<dbReference type="STRING" id="435880.SAMN04487988_10427"/>
<protein>
    <recommendedName>
        <fullName evidence="3">Por secretion system C-terminal sorting domain-containing protein</fullName>
    </recommendedName>
</protein>
<dbReference type="OrthoDB" id="1443240at2"/>
<dbReference type="RefSeq" id="WP_143189486.1">
    <property type="nucleotide sequence ID" value="NZ_FOPC01000004.1"/>
</dbReference>
<evidence type="ECO:0000313" key="1">
    <source>
        <dbReference type="EMBL" id="SFG45278.1"/>
    </source>
</evidence>
<dbReference type="InterPro" id="IPR013783">
    <property type="entry name" value="Ig-like_fold"/>
</dbReference>
<keyword evidence="2" id="KW-1185">Reference proteome</keyword>